<dbReference type="EMBL" id="JASPKY010000549">
    <property type="protein sequence ID" value="KAK9693208.1"/>
    <property type="molecule type" value="Genomic_DNA"/>
</dbReference>
<dbReference type="Proteomes" id="UP001458880">
    <property type="component" value="Unassembled WGS sequence"/>
</dbReference>
<proteinExistence type="predicted"/>
<evidence type="ECO:0000313" key="2">
    <source>
        <dbReference type="Proteomes" id="UP001458880"/>
    </source>
</evidence>
<sequence length="143" mass="16179">MYKSHPALDYNCQNEKAFEIMHNASSIGINYSSALLSHPLFKCFVRVQEEKSNLLHSHSTERFGIAYATQNSPQYALSSPIPPNDSFYSYHAFLRFTDDAARCCSGVYGCGMQFRRAPQLWRSAILVGGDLLFEYRRVAPLNG</sequence>
<accession>A0AAW1IT87</accession>
<evidence type="ECO:0000313" key="1">
    <source>
        <dbReference type="EMBL" id="KAK9693208.1"/>
    </source>
</evidence>
<comment type="caution">
    <text evidence="1">The sequence shown here is derived from an EMBL/GenBank/DDBJ whole genome shotgun (WGS) entry which is preliminary data.</text>
</comment>
<dbReference type="AlphaFoldDB" id="A0AAW1IT87"/>
<keyword evidence="2" id="KW-1185">Reference proteome</keyword>
<name>A0AAW1IT87_POPJA</name>
<protein>
    <submittedName>
        <fullName evidence="1">Uncharacterized protein</fullName>
    </submittedName>
</protein>
<gene>
    <name evidence="1" type="ORF">QE152_g34367</name>
</gene>
<reference evidence="1 2" key="1">
    <citation type="journal article" date="2024" name="BMC Genomics">
        <title>De novo assembly and annotation of Popillia japonica's genome with initial clues to its potential as an invasive pest.</title>
        <authorList>
            <person name="Cucini C."/>
            <person name="Boschi S."/>
            <person name="Funari R."/>
            <person name="Cardaioli E."/>
            <person name="Iannotti N."/>
            <person name="Marturano G."/>
            <person name="Paoli F."/>
            <person name="Bruttini M."/>
            <person name="Carapelli A."/>
            <person name="Frati F."/>
            <person name="Nardi F."/>
        </authorList>
    </citation>
    <scope>NUCLEOTIDE SEQUENCE [LARGE SCALE GENOMIC DNA]</scope>
    <source>
        <strain evidence="1">DMR45628</strain>
    </source>
</reference>
<organism evidence="1 2">
    <name type="scientific">Popillia japonica</name>
    <name type="common">Japanese beetle</name>
    <dbReference type="NCBI Taxonomy" id="7064"/>
    <lineage>
        <taxon>Eukaryota</taxon>
        <taxon>Metazoa</taxon>
        <taxon>Ecdysozoa</taxon>
        <taxon>Arthropoda</taxon>
        <taxon>Hexapoda</taxon>
        <taxon>Insecta</taxon>
        <taxon>Pterygota</taxon>
        <taxon>Neoptera</taxon>
        <taxon>Endopterygota</taxon>
        <taxon>Coleoptera</taxon>
        <taxon>Polyphaga</taxon>
        <taxon>Scarabaeiformia</taxon>
        <taxon>Scarabaeidae</taxon>
        <taxon>Rutelinae</taxon>
        <taxon>Popillia</taxon>
    </lineage>
</organism>